<geneLocation type="mitochondrion" evidence="1"/>
<evidence type="ECO:0000313" key="1">
    <source>
        <dbReference type="EMBL" id="AIC83360.1"/>
    </source>
</evidence>
<sequence length="171" mass="19440">MTCEVKSNLLYVGSNVFFFFFQIEEVLRLETASAQKRIQINEILDSISEKRESFSILGKASSRLRVDCQGQRLGKKALQKSCGRCTMKLSILSSPALVSVTHQMALSSYNISSSRFSFPFLLSSWISISRSLSNYKCLDPVQATRKVRRQARKEPQSTMPHTLLALKYLKF</sequence>
<accession>A0A068BBQ6</accession>
<dbReference type="GeneID" id="19736958"/>
<organism evidence="1">
    <name type="scientific">Batis maritima</name>
    <name type="common">Maritime saltwort</name>
    <dbReference type="NCBI Taxonomy" id="4436"/>
    <lineage>
        <taxon>Eukaryota</taxon>
        <taxon>Viridiplantae</taxon>
        <taxon>Streptophyta</taxon>
        <taxon>Embryophyta</taxon>
        <taxon>Tracheophyta</taxon>
        <taxon>Spermatophyta</taxon>
        <taxon>Magnoliopsida</taxon>
        <taxon>eudicotyledons</taxon>
        <taxon>Gunneridae</taxon>
        <taxon>Pentapetalae</taxon>
        <taxon>rosids</taxon>
        <taxon>malvids</taxon>
        <taxon>Brassicales</taxon>
        <taxon>Bataceae</taxon>
        <taxon>Batis</taxon>
    </lineage>
</organism>
<reference evidence="1" key="1">
    <citation type="journal article" date="2014" name="Mitochondrion">
        <title>Comparative analysis of 11 Brassicales mitochondrial genomes and the mitochondrial transcriptome of Brassica oleracea.</title>
        <authorList>
            <person name="Grewe F."/>
            <person name="Edger P.P."/>
            <person name="Keren I."/>
            <person name="Sultan L."/>
            <person name="Pires J.C."/>
            <person name="Ostersetzer-Biran O."/>
            <person name="Mower J.P."/>
        </authorList>
    </citation>
    <scope>NUCLEOTIDE SEQUENCE</scope>
</reference>
<keyword evidence="1" id="KW-0496">Mitochondrion</keyword>
<dbReference type="EMBL" id="KJ820684">
    <property type="protein sequence ID" value="AIC83360.1"/>
    <property type="molecule type" value="Genomic_DNA"/>
</dbReference>
<protein>
    <submittedName>
        <fullName evidence="1">Orf171</fullName>
    </submittedName>
</protein>
<name>A0A068BBQ6_BATMA</name>
<gene>
    <name evidence="1" type="primary">orf171</name>
</gene>
<proteinExistence type="predicted"/>
<dbReference type="RefSeq" id="YP_009045757.1">
    <property type="nucleotide sequence ID" value="NC_024429.1"/>
</dbReference>
<dbReference type="AlphaFoldDB" id="A0A068BBQ6"/>